<dbReference type="InterPro" id="IPR005119">
    <property type="entry name" value="LysR_subst-bd"/>
</dbReference>
<protein>
    <submittedName>
        <fullName evidence="6">LysR family transcriptional regulator</fullName>
    </submittedName>
</protein>
<dbReference type="CDD" id="cd05466">
    <property type="entry name" value="PBP2_LTTR_substrate"/>
    <property type="match status" value="1"/>
</dbReference>
<evidence type="ECO:0000256" key="3">
    <source>
        <dbReference type="ARBA" id="ARBA00023125"/>
    </source>
</evidence>
<feature type="domain" description="HTH lysR-type" evidence="5">
    <location>
        <begin position="1"/>
        <end position="21"/>
    </location>
</feature>
<keyword evidence="7" id="KW-1185">Reference proteome</keyword>
<dbReference type="EMBL" id="LAPT01000198">
    <property type="protein sequence ID" value="PXF28579.1"/>
    <property type="molecule type" value="Genomic_DNA"/>
</dbReference>
<name>A0ABX5LPJ1_9GAMM</name>
<comment type="similarity">
    <text evidence="1">Belongs to the LysR transcriptional regulatory family.</text>
</comment>
<keyword evidence="2" id="KW-0805">Transcription regulation</keyword>
<evidence type="ECO:0000256" key="1">
    <source>
        <dbReference type="ARBA" id="ARBA00009437"/>
    </source>
</evidence>
<evidence type="ECO:0000256" key="4">
    <source>
        <dbReference type="ARBA" id="ARBA00023163"/>
    </source>
</evidence>
<reference evidence="6 7" key="1">
    <citation type="submission" date="2015-03" db="EMBL/GenBank/DDBJ databases">
        <authorList>
            <person name="Krishnan R."/>
            <person name="Midha S."/>
            <person name="Patil P.B."/>
            <person name="Rameshkumar N."/>
        </authorList>
    </citation>
    <scope>NUCLEOTIDE SEQUENCE [LARGE SCALE GENOMIC DNA]</scope>
    <source>
        <strain evidence="6 7">L1E11</strain>
    </source>
</reference>
<dbReference type="SUPFAM" id="SSF53850">
    <property type="entry name" value="Periplasmic binding protein-like II"/>
    <property type="match status" value="1"/>
</dbReference>
<keyword evidence="4" id="KW-0804">Transcription</keyword>
<dbReference type="PANTHER" id="PTHR30126">
    <property type="entry name" value="HTH-TYPE TRANSCRIPTIONAL REGULATOR"/>
    <property type="match status" value="1"/>
</dbReference>
<accession>A0ABX5LPJ1</accession>
<dbReference type="InterPro" id="IPR036388">
    <property type="entry name" value="WH-like_DNA-bd_sf"/>
</dbReference>
<dbReference type="PROSITE" id="PS50931">
    <property type="entry name" value="HTH_LYSR"/>
    <property type="match status" value="1"/>
</dbReference>
<evidence type="ECO:0000313" key="6">
    <source>
        <dbReference type="EMBL" id="PXF28579.1"/>
    </source>
</evidence>
<feature type="non-terminal residue" evidence="6">
    <location>
        <position position="205"/>
    </location>
</feature>
<dbReference type="PANTHER" id="PTHR30126:SF77">
    <property type="entry name" value="TRANSCRIPTIONAL REGULATORY PROTEIN"/>
    <property type="match status" value="1"/>
</dbReference>
<proteinExistence type="inferred from homology"/>
<dbReference type="Gene3D" id="3.40.190.290">
    <property type="match status" value="1"/>
</dbReference>
<evidence type="ECO:0000256" key="2">
    <source>
        <dbReference type="ARBA" id="ARBA00023015"/>
    </source>
</evidence>
<comment type="caution">
    <text evidence="6">The sequence shown here is derived from an EMBL/GenBank/DDBJ whole genome shotgun (WGS) entry which is preliminary data.</text>
</comment>
<gene>
    <name evidence="6" type="ORF">WH50_25570</name>
</gene>
<dbReference type="SUPFAM" id="SSF46785">
    <property type="entry name" value="Winged helix' DNA-binding domain"/>
    <property type="match status" value="1"/>
</dbReference>
<dbReference type="Gene3D" id="1.10.10.10">
    <property type="entry name" value="Winged helix-like DNA-binding domain superfamily/Winged helix DNA-binding domain"/>
    <property type="match status" value="1"/>
</dbReference>
<organism evidence="6 7">
    <name type="scientific">Pokkaliibacter plantistimulans</name>
    <dbReference type="NCBI Taxonomy" id="1635171"/>
    <lineage>
        <taxon>Bacteria</taxon>
        <taxon>Pseudomonadati</taxon>
        <taxon>Pseudomonadota</taxon>
        <taxon>Gammaproteobacteria</taxon>
        <taxon>Oceanospirillales</taxon>
        <taxon>Balneatrichaceae</taxon>
        <taxon>Pokkaliibacter</taxon>
    </lineage>
</organism>
<evidence type="ECO:0000313" key="7">
    <source>
        <dbReference type="Proteomes" id="UP000248090"/>
    </source>
</evidence>
<dbReference type="InterPro" id="IPR000847">
    <property type="entry name" value="LysR_HTH_N"/>
</dbReference>
<dbReference type="InterPro" id="IPR036390">
    <property type="entry name" value="WH_DNA-bd_sf"/>
</dbReference>
<keyword evidence="3" id="KW-0238">DNA-binding</keyword>
<feature type="non-terminal residue" evidence="6">
    <location>
        <position position="1"/>
    </location>
</feature>
<dbReference type="Proteomes" id="UP000248090">
    <property type="component" value="Unassembled WGS sequence"/>
</dbReference>
<sequence>EEELGVKLFERDGGPGPVALTAKGKELLPYAEKLIFMADQFQQRANQAAAFAGNLRLGVSETIVHTWLPDFLKQLHQEFPELDVEITVDVTSTLRAALLEHSLDLAFLMGPISAPGISNFDLSTFPLEWVASPELNLPERTLQLEELVKWPIITYARNTRPYAEINQKFRELDDQPARFFSSSSLAACRRLTLDGVGISTLPQVL</sequence>
<dbReference type="RefSeq" id="WP_243410287.1">
    <property type="nucleotide sequence ID" value="NZ_LAPT01000198.1"/>
</dbReference>
<dbReference type="Pfam" id="PF03466">
    <property type="entry name" value="LysR_substrate"/>
    <property type="match status" value="1"/>
</dbReference>
<evidence type="ECO:0000259" key="5">
    <source>
        <dbReference type="PROSITE" id="PS50931"/>
    </source>
</evidence>